<gene>
    <name evidence="4" type="ORF">GCM10009844_29660</name>
</gene>
<dbReference type="SMART" id="SM00507">
    <property type="entry name" value="HNHc"/>
    <property type="match status" value="1"/>
</dbReference>
<keyword evidence="2" id="KW-0175">Coiled coil</keyword>
<protein>
    <submittedName>
        <fullName evidence="4">HNH endonuclease signature motif containing protein</fullName>
    </submittedName>
</protein>
<evidence type="ECO:0000259" key="3">
    <source>
        <dbReference type="SMART" id="SM00507"/>
    </source>
</evidence>
<dbReference type="GO" id="GO:0004519">
    <property type="term" value="F:endonuclease activity"/>
    <property type="evidence" value="ECO:0007669"/>
    <property type="project" value="UniProtKB-KW"/>
</dbReference>
<keyword evidence="4" id="KW-0255">Endonuclease</keyword>
<comment type="similarity">
    <text evidence="1">Belongs to the Rv1128c/1148c/1588c/1702c/1945/3466 family.</text>
</comment>
<feature type="coiled-coil region" evidence="2">
    <location>
        <begin position="18"/>
        <end position="45"/>
    </location>
</feature>
<dbReference type="EMBL" id="BAAAQR010000009">
    <property type="protein sequence ID" value="GAA2149703.1"/>
    <property type="molecule type" value="Genomic_DNA"/>
</dbReference>
<dbReference type="InterPro" id="IPR002711">
    <property type="entry name" value="HNH"/>
</dbReference>
<evidence type="ECO:0000313" key="5">
    <source>
        <dbReference type="Proteomes" id="UP001501771"/>
    </source>
</evidence>
<feature type="domain" description="HNH nuclease" evidence="3">
    <location>
        <begin position="336"/>
        <end position="391"/>
    </location>
</feature>
<keyword evidence="4" id="KW-0378">Hydrolase</keyword>
<accession>A0ABN2ZXM8</accession>
<proteinExistence type="inferred from homology"/>
<dbReference type="Pfam" id="PF01844">
    <property type="entry name" value="HNH"/>
    <property type="match status" value="1"/>
</dbReference>
<dbReference type="Gene3D" id="1.10.30.50">
    <property type="match status" value="1"/>
</dbReference>
<dbReference type="CDD" id="cd00085">
    <property type="entry name" value="HNHc"/>
    <property type="match status" value="1"/>
</dbReference>
<dbReference type="RefSeq" id="WP_344153714.1">
    <property type="nucleotide sequence ID" value="NZ_BAAAQR010000009.1"/>
</dbReference>
<organism evidence="4 5">
    <name type="scientific">Nocardioides koreensis</name>
    <dbReference type="NCBI Taxonomy" id="433651"/>
    <lineage>
        <taxon>Bacteria</taxon>
        <taxon>Bacillati</taxon>
        <taxon>Actinomycetota</taxon>
        <taxon>Actinomycetes</taxon>
        <taxon>Propionibacteriales</taxon>
        <taxon>Nocardioidaceae</taxon>
        <taxon>Nocardioides</taxon>
    </lineage>
</organism>
<evidence type="ECO:0000256" key="2">
    <source>
        <dbReference type="SAM" id="Coils"/>
    </source>
</evidence>
<keyword evidence="5" id="KW-1185">Reference proteome</keyword>
<name>A0ABN2ZXM8_9ACTN</name>
<evidence type="ECO:0000256" key="1">
    <source>
        <dbReference type="ARBA" id="ARBA00023450"/>
    </source>
</evidence>
<dbReference type="Proteomes" id="UP001501771">
    <property type="component" value="Unassembled WGS sequence"/>
</dbReference>
<evidence type="ECO:0000313" key="4">
    <source>
        <dbReference type="EMBL" id="GAA2149703.1"/>
    </source>
</evidence>
<reference evidence="4 5" key="1">
    <citation type="journal article" date="2019" name="Int. J. Syst. Evol. Microbiol.">
        <title>The Global Catalogue of Microorganisms (GCM) 10K type strain sequencing project: providing services to taxonomists for standard genome sequencing and annotation.</title>
        <authorList>
            <consortium name="The Broad Institute Genomics Platform"/>
            <consortium name="The Broad Institute Genome Sequencing Center for Infectious Disease"/>
            <person name="Wu L."/>
            <person name="Ma J."/>
        </authorList>
    </citation>
    <scope>NUCLEOTIDE SEQUENCE [LARGE SCALE GENOMIC DNA]</scope>
    <source>
        <strain evidence="4 5">JCM 16022</strain>
    </source>
</reference>
<comment type="caution">
    <text evidence="4">The sequence shown here is derived from an EMBL/GenBank/DDBJ whole genome shotgun (WGS) entry which is preliminary data.</text>
</comment>
<keyword evidence="4" id="KW-0540">Nuclease</keyword>
<dbReference type="InterPro" id="IPR003615">
    <property type="entry name" value="HNH_nuc"/>
</dbReference>
<dbReference type="InterPro" id="IPR003870">
    <property type="entry name" value="DUF222"/>
</dbReference>
<sequence>MIETDNMGFPVVVEDLDADLLLELAEEAEIQCRAAERRKLRYVAQWCAVNPADDLGPASWSDAGGEAAGCDLRVGGDGTPAVKPFAAEQIGAALQISTFAATQLMSDVLDLQHRLPRIWRRVEDLEIPSFRARRIAQATSSLSRAAAAYVDAELAGIAGTCGPRRIERAVADAKAAFDPDQVADEEEQARASWGVTLRHGPADGPGAWAGTTWLEATGDTLDLTRFHDLVCHVAEQLRLDGDDSPLEIRKARALGVIADQASGAAGSSGPSARTRIYVHVSADDLDDPGALGAAERLGPVTMDRIRDWLKHSRATVVPVLDLASTRAIDRHDPDEEMRELVILRDEHCVFPWCETDARSCDLDHIVPYDEHGPPGQTNPENLAPLCRRHHRGKTARHWRYQRNADGSYTWHFPLGRSYRVTRTGTSRLR</sequence>
<dbReference type="Pfam" id="PF02720">
    <property type="entry name" value="DUF222"/>
    <property type="match status" value="1"/>
</dbReference>